<evidence type="ECO:0000313" key="3">
    <source>
        <dbReference type="Proteomes" id="UP000672602"/>
    </source>
</evidence>
<dbReference type="EMBL" id="JAGMWN010000004">
    <property type="protein sequence ID" value="MBP5857196.1"/>
    <property type="molecule type" value="Genomic_DNA"/>
</dbReference>
<keyword evidence="2" id="KW-0378">Hydrolase</keyword>
<dbReference type="Proteomes" id="UP000672602">
    <property type="component" value="Unassembled WGS sequence"/>
</dbReference>
<gene>
    <name evidence="2" type="primary">pdeM</name>
    <name evidence="2" type="ORF">KAJ83_09265</name>
</gene>
<sequence>MSLAPTLHLNGTALIAEPSGALYWPARETLVVADLHLEKGSSFARRGQLLPPYDSRTTLSLIADAIRRRRPARVICLGDSFHDGEAAARLAPDDADAIRRLTGSSDWIWIAGNHDPVPPETLGGRVVTDALVDGALIFRHEALARAAPGEVSGHYHPKAAITQRGRRLSARCFVEDGRRLILPAFGAYTGGLNVLDPAIAALYPNGFRVHLLGPRKVHGFPRARLLRA</sequence>
<dbReference type="NCBIfam" id="TIGR04123">
    <property type="entry name" value="P_estr_lig_assc"/>
    <property type="match status" value="1"/>
</dbReference>
<evidence type="ECO:0000259" key="1">
    <source>
        <dbReference type="Pfam" id="PF00149"/>
    </source>
</evidence>
<dbReference type="InterPro" id="IPR029052">
    <property type="entry name" value="Metallo-depent_PP-like"/>
</dbReference>
<dbReference type="PIRSF" id="PIRSF000887">
    <property type="entry name" value="Pesterase_MJ0037"/>
    <property type="match status" value="1"/>
</dbReference>
<accession>A0A8J7SMU3</accession>
<feature type="domain" description="Calcineurin-like phosphoesterase" evidence="1">
    <location>
        <begin position="30"/>
        <end position="138"/>
    </location>
</feature>
<dbReference type="InterPro" id="IPR024173">
    <property type="entry name" value="Pesterase_MJ0037-like"/>
</dbReference>
<reference evidence="2" key="1">
    <citation type="submission" date="2021-04" db="EMBL/GenBank/DDBJ databases">
        <authorList>
            <person name="Zhang D.-C."/>
        </authorList>
    </citation>
    <scope>NUCLEOTIDE SEQUENCE</scope>
    <source>
        <strain evidence="2">CGMCC 1.15697</strain>
    </source>
</reference>
<evidence type="ECO:0000313" key="2">
    <source>
        <dbReference type="EMBL" id="MBP5857196.1"/>
    </source>
</evidence>
<comment type="caution">
    <text evidence="2">The sequence shown here is derived from an EMBL/GenBank/DDBJ whole genome shotgun (WGS) entry which is preliminary data.</text>
</comment>
<dbReference type="InterPro" id="IPR026336">
    <property type="entry name" value="PdeM-like"/>
</dbReference>
<dbReference type="Pfam" id="PF00149">
    <property type="entry name" value="Metallophos"/>
    <property type="match status" value="1"/>
</dbReference>
<keyword evidence="2" id="KW-0436">Ligase</keyword>
<dbReference type="GO" id="GO:0004519">
    <property type="term" value="F:endonuclease activity"/>
    <property type="evidence" value="ECO:0007669"/>
    <property type="project" value="UniProtKB-KW"/>
</dbReference>
<dbReference type="AlphaFoldDB" id="A0A8J7SMU3"/>
<keyword evidence="2" id="KW-0255">Endonuclease</keyword>
<dbReference type="GO" id="GO:0016787">
    <property type="term" value="F:hydrolase activity"/>
    <property type="evidence" value="ECO:0007669"/>
    <property type="project" value="UniProtKB-KW"/>
</dbReference>
<organism evidence="2 3">
    <name type="scientific">Marivibrio halodurans</name>
    <dbReference type="NCBI Taxonomy" id="2039722"/>
    <lineage>
        <taxon>Bacteria</taxon>
        <taxon>Pseudomonadati</taxon>
        <taxon>Pseudomonadota</taxon>
        <taxon>Alphaproteobacteria</taxon>
        <taxon>Rhodospirillales</taxon>
        <taxon>Rhodospirillaceae</taxon>
        <taxon>Marivibrio</taxon>
    </lineage>
</organism>
<protein>
    <submittedName>
        <fullName evidence="2">Ligase-associated DNA damage response endonuclease PdeM</fullName>
        <ecNumber evidence="2">3.1.-.-</ecNumber>
    </submittedName>
</protein>
<keyword evidence="2" id="KW-0540">Nuclease</keyword>
<proteinExistence type="predicted"/>
<dbReference type="InterPro" id="IPR004843">
    <property type="entry name" value="Calcineurin-like_PHP"/>
</dbReference>
<dbReference type="SUPFAM" id="SSF56300">
    <property type="entry name" value="Metallo-dependent phosphatases"/>
    <property type="match status" value="1"/>
</dbReference>
<dbReference type="Gene3D" id="3.60.21.10">
    <property type="match status" value="1"/>
</dbReference>
<dbReference type="PANTHER" id="PTHR39323:SF1">
    <property type="entry name" value="BLR1149 PROTEIN"/>
    <property type="match status" value="1"/>
</dbReference>
<dbReference type="EC" id="3.1.-.-" evidence="2"/>
<name>A0A8J7SMU3_9PROT</name>
<dbReference type="PANTHER" id="PTHR39323">
    <property type="entry name" value="BLR1149 PROTEIN"/>
    <property type="match status" value="1"/>
</dbReference>
<dbReference type="GO" id="GO:0016874">
    <property type="term" value="F:ligase activity"/>
    <property type="evidence" value="ECO:0007669"/>
    <property type="project" value="UniProtKB-KW"/>
</dbReference>
<keyword evidence="3" id="KW-1185">Reference proteome</keyword>